<dbReference type="CDD" id="cd21672">
    <property type="entry name" value="SMP_Mdm12"/>
    <property type="match status" value="1"/>
</dbReference>
<dbReference type="Pfam" id="PF26544">
    <property type="entry name" value="Mdm12"/>
    <property type="match status" value="2"/>
</dbReference>
<dbReference type="PANTHER" id="PTHR28204">
    <property type="entry name" value="MITOCHONDRIAL DISTRIBUTION AND MORPHOLOGY PROTEIN 12"/>
    <property type="match status" value="1"/>
</dbReference>
<evidence type="ECO:0000256" key="7">
    <source>
        <dbReference type="ARBA" id="ARBA00023128"/>
    </source>
</evidence>
<evidence type="ECO:0000256" key="9">
    <source>
        <dbReference type="HAMAP-Rule" id="MF_03104"/>
    </source>
</evidence>
<evidence type="ECO:0000256" key="10">
    <source>
        <dbReference type="SAM" id="MobiDB-lite"/>
    </source>
</evidence>
<feature type="domain" description="SMP-LTD" evidence="11">
    <location>
        <begin position="1"/>
        <end position="462"/>
    </location>
</feature>
<dbReference type="InterPro" id="IPR027532">
    <property type="entry name" value="Mdm12"/>
</dbReference>
<comment type="subcellular location">
    <subcellularLocation>
        <location evidence="1">Membrane</location>
    </subcellularLocation>
    <subcellularLocation>
        <location evidence="9">Mitochondrion outer membrane</location>
        <topology evidence="9">Peripheral membrane protein</topology>
        <orientation evidence="9">Cytoplasmic side</orientation>
    </subcellularLocation>
    <subcellularLocation>
        <location evidence="9">Endoplasmic reticulum membrane</location>
        <topology evidence="9">Peripheral membrane protein</topology>
        <orientation evidence="9">Cytoplasmic side</orientation>
    </subcellularLocation>
    <text evidence="9">The ERMES/MDM complex localizes to a few discrete foci (around 10 per single cell), that represent mitochondria-endoplasmic reticulum junctions. These foci are often found next to mtDNA nucleoids.</text>
</comment>
<evidence type="ECO:0000313" key="13">
    <source>
        <dbReference type="Proteomes" id="UP000242877"/>
    </source>
</evidence>
<comment type="caution">
    <text evidence="12">The sequence shown here is derived from an EMBL/GenBank/DDBJ whole genome shotgun (WGS) entry which is preliminary data.</text>
</comment>
<dbReference type="PANTHER" id="PTHR28204:SF1">
    <property type="entry name" value="MITOCHONDRIAL DISTRIBUTION AND MORPHOLOGY PROTEIN 12"/>
    <property type="match status" value="1"/>
</dbReference>
<evidence type="ECO:0000256" key="2">
    <source>
        <dbReference type="ARBA" id="ARBA00022448"/>
    </source>
</evidence>
<dbReference type="HAMAP" id="MF_03104">
    <property type="entry name" value="Mdm12"/>
    <property type="match status" value="1"/>
</dbReference>
<evidence type="ECO:0000256" key="1">
    <source>
        <dbReference type="ARBA" id="ARBA00004370"/>
    </source>
</evidence>
<keyword evidence="3 9" id="KW-1000">Mitochondrion outer membrane</keyword>
<comment type="subunit">
    <text evidence="9">Component of the ER-mitochondria encounter structure (ERMES) or MDM complex, composed of MMM1, MDM10, MDM12 and MDM34. A MMM1 homodimer associates with one molecule of MDM12 on each side in a pairwise head-to-tail manner, and the SMP-LTD domains of MMM1 and MDM12 generate a continuous hydrophobic tunnel for phospholipid trafficking.</text>
</comment>
<dbReference type="InterPro" id="IPR031468">
    <property type="entry name" value="SMP_LBD"/>
</dbReference>
<evidence type="ECO:0000256" key="6">
    <source>
        <dbReference type="ARBA" id="ARBA00023121"/>
    </source>
</evidence>
<dbReference type="PROSITE" id="PS51847">
    <property type="entry name" value="SMP"/>
    <property type="match status" value="1"/>
</dbReference>
<keyword evidence="8 9" id="KW-0472">Membrane</keyword>
<dbReference type="GO" id="GO:1990456">
    <property type="term" value="P:mitochondrion-endoplasmic reticulum membrane tethering"/>
    <property type="evidence" value="ECO:0007669"/>
    <property type="project" value="TreeGrafter"/>
</dbReference>
<keyword evidence="13" id="KW-1185">Reference proteome</keyword>
<protein>
    <recommendedName>
        <fullName evidence="9">Mitochondrial distribution and morphology protein 12</fullName>
    </recommendedName>
    <alternativeName>
        <fullName evidence="9">Mitochondrial inheritance component MDM12</fullName>
    </alternativeName>
</protein>
<feature type="region of interest" description="Disordered" evidence="10">
    <location>
        <begin position="197"/>
        <end position="299"/>
    </location>
</feature>
<keyword evidence="7 9" id="KW-0496">Mitochondrion</keyword>
<comment type="function">
    <text evidence="9">Component of the ERMES/MDM complex, which serves as a molecular tether to connect the endoplasmic reticulum (ER) and mitochondria. Components of this complex are involved in the control of mitochondrial shape and protein biogenesis, and function in nonvesicular lipid trafficking between the ER and mitochondria. MDM12 is required for the interaction of the ER-resident membrane protein MMM1 and the outer mitochondrial membrane-resident beta-barrel protein MDM10. The MDM12-MMM1 subcomplex functions in the major beta-barrel assembly pathway that is responsible for biogenesis of all mitochondrial outer membrane beta-barrel proteins, and acts in a late step after the SAM complex. The MDM10-MDM12-MMM1 subcomplex further acts in the TOM40-specific pathway after the action of the MDM12-MMM1 complex. Essential for establishing and maintaining the structure of mitochondria and maintenance of mtDNA nucleoids.</text>
</comment>
<proteinExistence type="inferred from homology"/>
<evidence type="ECO:0000256" key="8">
    <source>
        <dbReference type="ARBA" id="ARBA00023136"/>
    </source>
</evidence>
<sequence>MTLMSVTRETTGPDGEELAERIRSFIHDKFQQIALPRFIRSVEVSSFNLGKVPPELEIKDLSDPFADFYESESDDEDGSEGEGEEADSTTSVLGRDEDEERQWRTESSNSLGQGQLDGASYPLAAHRAFSQHTASPTRLGSPMGDHLNAYRFFPRPGTSGILGGASGGMRYYPYPLGGLSGTSTPLAAVARGGGYPTENIGEISSSLSSNPEAERRTYRDADPNISRYLSEAEEYAQRTTDRNQRPTPRDHASMQYRQSADHPNPETVANMSQPPAATPRASSEFNGRSGSASPHRRMRERKAEDFQVFCHVKYAGDIQLSITAEILLDYPMPSFVGLPLKLNITGMTFDGIAVVAYIRKKIHLCFLSPEDADAYLGPKMENKDAPGSTNEGGKPPLSAFSARRGAEQSLLRHIQVESEIGRQEGGKQVLKNVGKVEKFVLEQVRRIFDEEFVYPSFWTFLI</sequence>
<name>A0A167ZFX2_9EURO</name>
<keyword evidence="2" id="KW-0813">Transport</keyword>
<dbReference type="GO" id="GO:0045040">
    <property type="term" value="P:protein insertion into mitochondrial outer membrane"/>
    <property type="evidence" value="ECO:0007669"/>
    <property type="project" value="UniProtKB-UniRule"/>
</dbReference>
<organism evidence="12 13">
    <name type="scientific">Ascosphaera apis ARSEF 7405</name>
    <dbReference type="NCBI Taxonomy" id="392613"/>
    <lineage>
        <taxon>Eukaryota</taxon>
        <taxon>Fungi</taxon>
        <taxon>Dikarya</taxon>
        <taxon>Ascomycota</taxon>
        <taxon>Pezizomycotina</taxon>
        <taxon>Eurotiomycetes</taxon>
        <taxon>Eurotiomycetidae</taxon>
        <taxon>Onygenales</taxon>
        <taxon>Ascosphaeraceae</taxon>
        <taxon>Ascosphaera</taxon>
    </lineage>
</organism>
<feature type="compositionally biased region" description="Polar residues" evidence="10">
    <location>
        <begin position="267"/>
        <end position="292"/>
    </location>
</feature>
<accession>A0A167ZFX2</accession>
<feature type="compositionally biased region" description="Basic and acidic residues" evidence="10">
    <location>
        <begin position="235"/>
        <end position="252"/>
    </location>
</feature>
<dbReference type="EMBL" id="AZGZ01000010">
    <property type="protein sequence ID" value="KZZ92608.1"/>
    <property type="molecule type" value="Genomic_DNA"/>
</dbReference>
<evidence type="ECO:0000256" key="3">
    <source>
        <dbReference type="ARBA" id="ARBA00022787"/>
    </source>
</evidence>
<feature type="region of interest" description="Disordered" evidence="10">
    <location>
        <begin position="379"/>
        <end position="398"/>
    </location>
</feature>
<keyword evidence="4 9" id="KW-0256">Endoplasmic reticulum</keyword>
<feature type="compositionally biased region" description="Polar residues" evidence="10">
    <location>
        <begin position="202"/>
        <end position="211"/>
    </location>
</feature>
<dbReference type="AlphaFoldDB" id="A0A167ZFX2"/>
<evidence type="ECO:0000256" key="4">
    <source>
        <dbReference type="ARBA" id="ARBA00022824"/>
    </source>
</evidence>
<dbReference type="GO" id="GO:0005789">
    <property type="term" value="C:endoplasmic reticulum membrane"/>
    <property type="evidence" value="ECO:0007669"/>
    <property type="project" value="UniProtKB-SubCell"/>
</dbReference>
<dbReference type="OrthoDB" id="3356905at2759"/>
<evidence type="ECO:0000256" key="5">
    <source>
        <dbReference type="ARBA" id="ARBA00023055"/>
    </source>
</evidence>
<dbReference type="GO" id="GO:0015914">
    <property type="term" value="P:phospholipid transport"/>
    <property type="evidence" value="ECO:0007669"/>
    <property type="project" value="TreeGrafter"/>
</dbReference>
<keyword evidence="6" id="KW-0446">Lipid-binding</keyword>
<evidence type="ECO:0000259" key="11">
    <source>
        <dbReference type="PROSITE" id="PS51847"/>
    </source>
</evidence>
<comment type="similarity">
    <text evidence="9">Belongs to the MDM12 family.</text>
</comment>
<dbReference type="GO" id="GO:0032865">
    <property type="term" value="C:ERMES complex"/>
    <property type="evidence" value="ECO:0007669"/>
    <property type="project" value="UniProtKB-UniRule"/>
</dbReference>
<keyword evidence="5" id="KW-0445">Lipid transport</keyword>
<feature type="compositionally biased region" description="Acidic residues" evidence="10">
    <location>
        <begin position="69"/>
        <end position="87"/>
    </location>
</feature>
<gene>
    <name evidence="9" type="primary">MDM12</name>
    <name evidence="12" type="ORF">AAP_02689</name>
</gene>
<reference evidence="12 13" key="1">
    <citation type="journal article" date="2016" name="Genome Biol. Evol.">
        <title>Divergent and convergent evolution of fungal pathogenicity.</title>
        <authorList>
            <person name="Shang Y."/>
            <person name="Xiao G."/>
            <person name="Zheng P."/>
            <person name="Cen K."/>
            <person name="Zhan S."/>
            <person name="Wang C."/>
        </authorList>
    </citation>
    <scope>NUCLEOTIDE SEQUENCE [LARGE SCALE GENOMIC DNA]</scope>
    <source>
        <strain evidence="12 13">ARSEF 7405</strain>
    </source>
</reference>
<evidence type="ECO:0000313" key="12">
    <source>
        <dbReference type="EMBL" id="KZZ92608.1"/>
    </source>
</evidence>
<feature type="compositionally biased region" description="Basic and acidic residues" evidence="10">
    <location>
        <begin position="212"/>
        <end position="222"/>
    </location>
</feature>
<dbReference type="Proteomes" id="UP000242877">
    <property type="component" value="Unassembled WGS sequence"/>
</dbReference>
<dbReference type="GO" id="GO:0008289">
    <property type="term" value="F:lipid binding"/>
    <property type="evidence" value="ECO:0007669"/>
    <property type="project" value="UniProtKB-KW"/>
</dbReference>
<dbReference type="VEuPathDB" id="FungiDB:AAP_02689"/>
<feature type="region of interest" description="Disordered" evidence="10">
    <location>
        <begin position="61"/>
        <end position="117"/>
    </location>
</feature>